<dbReference type="SUPFAM" id="SSF48264">
    <property type="entry name" value="Cytochrome P450"/>
    <property type="match status" value="1"/>
</dbReference>
<sequence>MILAWFLVLPLLAFVVYGFRPLDRWRLKHIPGPAQLWLVGNLPGFAKYGDFEFFHRLHKQYGNVFKVWALGNNVVAASPELCRQILLQNQLRFPVGNLFAGEMHEFESANILFHQKLDKVRAMRNAWHPMSYSGSLENFVGLMHRAADKAVQRLSAVIDSKEAINAHMVLSAMTIQVIAAAAFGVDVSDPDTVLRELNGTPYTVAELLKDMRMVFKVTNNPNCIYTQLGLLLPFAAPLWRLLANVFPNENHAKALDLRTRLVPFAKALVADQTAAVAEQDDTIKAFQPGGDGTKRKGVAAGSFIDILVRSKQHATMSLTDTEIANQVYLMLLAGFETTANALSFTVYCLAQHPDKAEKLAAEIHSQPENPDYTTLTEGFPYTDACIREGMRLYPPGTIVGRVAAKDMDLGGYKVPKGTNLIGPIYAIHHDESVWPQAEAFLPERHLSDDAVGAPTCPHAWLGFGEGARSCVGSRLALLEAKLALVHLFRNLSFRLTPGQVPLKLLATITLGPKEGVWVTVHERKAAANLAAEP</sequence>
<feature type="signal peptide" evidence="3">
    <location>
        <begin position="1"/>
        <end position="18"/>
    </location>
</feature>
<dbReference type="GO" id="GO:0004497">
    <property type="term" value="F:monooxygenase activity"/>
    <property type="evidence" value="ECO:0007669"/>
    <property type="project" value="UniProtKB-KW"/>
</dbReference>
<keyword evidence="1 2" id="KW-0349">Heme</keyword>
<dbReference type="InterPro" id="IPR002401">
    <property type="entry name" value="Cyt_P450_E_grp-I"/>
</dbReference>
<evidence type="ECO:0000256" key="3">
    <source>
        <dbReference type="SAM" id="SignalP"/>
    </source>
</evidence>
<keyword evidence="1 2" id="KW-0408">Iron</keyword>
<organism evidence="4 5">
    <name type="scientific">Symbiochloris irregularis</name>
    <dbReference type="NCBI Taxonomy" id="706552"/>
    <lineage>
        <taxon>Eukaryota</taxon>
        <taxon>Viridiplantae</taxon>
        <taxon>Chlorophyta</taxon>
        <taxon>core chlorophytes</taxon>
        <taxon>Trebouxiophyceae</taxon>
        <taxon>Trebouxiales</taxon>
        <taxon>Trebouxiaceae</taxon>
        <taxon>Symbiochloris</taxon>
    </lineage>
</organism>
<keyword evidence="3" id="KW-0732">Signal</keyword>
<feature type="binding site" description="axial binding residue" evidence="1">
    <location>
        <position position="470"/>
    </location>
    <ligand>
        <name>heme</name>
        <dbReference type="ChEBI" id="CHEBI:30413"/>
    </ligand>
    <ligandPart>
        <name>Fe</name>
        <dbReference type="ChEBI" id="CHEBI:18248"/>
    </ligandPart>
</feature>
<dbReference type="InterPro" id="IPR017972">
    <property type="entry name" value="Cyt_P450_CS"/>
</dbReference>
<dbReference type="GO" id="GO:0020037">
    <property type="term" value="F:heme binding"/>
    <property type="evidence" value="ECO:0007669"/>
    <property type="project" value="InterPro"/>
</dbReference>
<dbReference type="EMBL" id="JALJOQ010000131">
    <property type="protein sequence ID" value="KAK9795198.1"/>
    <property type="molecule type" value="Genomic_DNA"/>
</dbReference>
<dbReference type="PRINTS" id="PR00463">
    <property type="entry name" value="EP450I"/>
</dbReference>
<dbReference type="PRINTS" id="PR00385">
    <property type="entry name" value="P450"/>
</dbReference>
<evidence type="ECO:0000313" key="4">
    <source>
        <dbReference type="EMBL" id="KAK9795198.1"/>
    </source>
</evidence>
<evidence type="ECO:0008006" key="6">
    <source>
        <dbReference type="Google" id="ProtNLM"/>
    </source>
</evidence>
<dbReference type="Gene3D" id="1.10.630.10">
    <property type="entry name" value="Cytochrome P450"/>
    <property type="match status" value="1"/>
</dbReference>
<evidence type="ECO:0000313" key="5">
    <source>
        <dbReference type="Proteomes" id="UP001465755"/>
    </source>
</evidence>
<keyword evidence="5" id="KW-1185">Reference proteome</keyword>
<dbReference type="PROSITE" id="PS00086">
    <property type="entry name" value="CYTOCHROME_P450"/>
    <property type="match status" value="1"/>
</dbReference>
<dbReference type="PANTHER" id="PTHR24301">
    <property type="entry name" value="THROMBOXANE-A SYNTHASE"/>
    <property type="match status" value="1"/>
</dbReference>
<comment type="cofactor">
    <cofactor evidence="1">
        <name>heme</name>
        <dbReference type="ChEBI" id="CHEBI:30413"/>
    </cofactor>
</comment>
<keyword evidence="1 2" id="KW-0479">Metal-binding</keyword>
<feature type="chain" id="PRO_5043867222" description="Cytochrome P450" evidence="3">
    <location>
        <begin position="19"/>
        <end position="533"/>
    </location>
</feature>
<dbReference type="PANTHER" id="PTHR24301:SF2">
    <property type="entry name" value="THROMBOXANE-A SYNTHASE"/>
    <property type="match status" value="1"/>
</dbReference>
<reference evidence="4 5" key="1">
    <citation type="journal article" date="2024" name="Nat. Commun.">
        <title>Phylogenomics reveals the evolutionary origins of lichenization in chlorophyte algae.</title>
        <authorList>
            <person name="Puginier C."/>
            <person name="Libourel C."/>
            <person name="Otte J."/>
            <person name="Skaloud P."/>
            <person name="Haon M."/>
            <person name="Grisel S."/>
            <person name="Petersen M."/>
            <person name="Berrin J.G."/>
            <person name="Delaux P.M."/>
            <person name="Dal Grande F."/>
            <person name="Keller J."/>
        </authorList>
    </citation>
    <scope>NUCLEOTIDE SEQUENCE [LARGE SCALE GENOMIC DNA]</scope>
    <source>
        <strain evidence="4 5">SAG 2036</strain>
    </source>
</reference>
<dbReference type="AlphaFoldDB" id="A0AAW1NRM0"/>
<gene>
    <name evidence="4" type="ORF">WJX73_004568</name>
</gene>
<protein>
    <recommendedName>
        <fullName evidence="6">Cytochrome P450</fullName>
    </recommendedName>
</protein>
<name>A0AAW1NRM0_9CHLO</name>
<dbReference type="GO" id="GO:0016705">
    <property type="term" value="F:oxidoreductase activity, acting on paired donors, with incorporation or reduction of molecular oxygen"/>
    <property type="evidence" value="ECO:0007669"/>
    <property type="project" value="InterPro"/>
</dbReference>
<comment type="caution">
    <text evidence="4">The sequence shown here is derived from an EMBL/GenBank/DDBJ whole genome shotgun (WGS) entry which is preliminary data.</text>
</comment>
<accession>A0AAW1NRM0</accession>
<proteinExistence type="inferred from homology"/>
<evidence type="ECO:0000256" key="2">
    <source>
        <dbReference type="RuleBase" id="RU000461"/>
    </source>
</evidence>
<keyword evidence="2" id="KW-0503">Monooxygenase</keyword>
<dbReference type="InterPro" id="IPR036396">
    <property type="entry name" value="Cyt_P450_sf"/>
</dbReference>
<evidence type="ECO:0000256" key="1">
    <source>
        <dbReference type="PIRSR" id="PIRSR602401-1"/>
    </source>
</evidence>
<keyword evidence="2" id="KW-0560">Oxidoreductase</keyword>
<dbReference type="InterPro" id="IPR001128">
    <property type="entry name" value="Cyt_P450"/>
</dbReference>
<dbReference type="Proteomes" id="UP001465755">
    <property type="component" value="Unassembled WGS sequence"/>
</dbReference>
<dbReference type="Pfam" id="PF00067">
    <property type="entry name" value="p450"/>
    <property type="match status" value="1"/>
</dbReference>
<comment type="similarity">
    <text evidence="2">Belongs to the cytochrome P450 family.</text>
</comment>
<dbReference type="GO" id="GO:0005506">
    <property type="term" value="F:iron ion binding"/>
    <property type="evidence" value="ECO:0007669"/>
    <property type="project" value="InterPro"/>
</dbReference>